<gene>
    <name evidence="14" type="ORF">GSOID_T00002100001</name>
</gene>
<dbReference type="InterPro" id="IPR003593">
    <property type="entry name" value="AAA+_ATPase"/>
</dbReference>
<dbReference type="GO" id="GO:0005743">
    <property type="term" value="C:mitochondrial inner membrane"/>
    <property type="evidence" value="ECO:0007669"/>
    <property type="project" value="TreeGrafter"/>
</dbReference>
<dbReference type="OrthoDB" id="6500128at2759"/>
<dbReference type="SUPFAM" id="SSF90123">
    <property type="entry name" value="ABC transporter transmembrane region"/>
    <property type="match status" value="1"/>
</dbReference>
<accession>E4XSE6</accession>
<dbReference type="Gene3D" id="3.40.50.300">
    <property type="entry name" value="P-loop containing nucleotide triphosphate hydrolases"/>
    <property type="match status" value="1"/>
</dbReference>
<dbReference type="InParanoid" id="E4XSE6"/>
<evidence type="ECO:0000256" key="1">
    <source>
        <dbReference type="ARBA" id="ARBA00004225"/>
    </source>
</evidence>
<dbReference type="PROSITE" id="PS50929">
    <property type="entry name" value="ABC_TM1F"/>
    <property type="match status" value="1"/>
</dbReference>
<dbReference type="InterPro" id="IPR039421">
    <property type="entry name" value="Type_1_exporter"/>
</dbReference>
<dbReference type="InterPro" id="IPR011527">
    <property type="entry name" value="ABC1_TM_dom"/>
</dbReference>
<evidence type="ECO:0000256" key="8">
    <source>
        <dbReference type="ARBA" id="ARBA00024363"/>
    </source>
</evidence>
<keyword evidence="7" id="KW-0472">Membrane</keyword>
<evidence type="ECO:0000256" key="4">
    <source>
        <dbReference type="ARBA" id="ARBA00022741"/>
    </source>
</evidence>
<evidence type="ECO:0000256" key="5">
    <source>
        <dbReference type="ARBA" id="ARBA00022840"/>
    </source>
</evidence>
<dbReference type="FunCoup" id="E4XSE6">
    <property type="interactions" value="499"/>
</dbReference>
<dbReference type="CDD" id="cd03253">
    <property type="entry name" value="ABCC_ATM1_transporter"/>
    <property type="match status" value="1"/>
</dbReference>
<dbReference type="InterPro" id="IPR003439">
    <property type="entry name" value="ABC_transporter-like_ATP-bd"/>
</dbReference>
<dbReference type="PROSITE" id="PS50893">
    <property type="entry name" value="ABC_TRANSPORTER_2"/>
    <property type="match status" value="1"/>
</dbReference>
<dbReference type="GO" id="GO:0005524">
    <property type="term" value="F:ATP binding"/>
    <property type="evidence" value="ECO:0007669"/>
    <property type="project" value="UniProtKB-KW"/>
</dbReference>
<dbReference type="SMART" id="SM00382">
    <property type="entry name" value="AAA"/>
    <property type="match status" value="1"/>
</dbReference>
<organism evidence="14">
    <name type="scientific">Oikopleura dioica</name>
    <name type="common">Tunicate</name>
    <dbReference type="NCBI Taxonomy" id="34765"/>
    <lineage>
        <taxon>Eukaryota</taxon>
        <taxon>Metazoa</taxon>
        <taxon>Chordata</taxon>
        <taxon>Tunicata</taxon>
        <taxon>Appendicularia</taxon>
        <taxon>Copelata</taxon>
        <taxon>Oikopleuridae</taxon>
        <taxon>Oikopleura</taxon>
    </lineage>
</organism>
<reference evidence="14" key="1">
    <citation type="journal article" date="2010" name="Science">
        <title>Plasticity of animal genome architecture unmasked by rapid evolution of a pelagic tunicate.</title>
        <authorList>
            <person name="Denoeud F."/>
            <person name="Henriet S."/>
            <person name="Mungpakdee S."/>
            <person name="Aury J.M."/>
            <person name="Da Silva C."/>
            <person name="Brinkmann H."/>
            <person name="Mikhaleva J."/>
            <person name="Olsen L.C."/>
            <person name="Jubin C."/>
            <person name="Canestro C."/>
            <person name="Bouquet J.M."/>
            <person name="Danks G."/>
            <person name="Poulain J."/>
            <person name="Campsteijn C."/>
            <person name="Adamski M."/>
            <person name="Cross I."/>
            <person name="Yadetie F."/>
            <person name="Muffato M."/>
            <person name="Louis A."/>
            <person name="Butcher S."/>
            <person name="Tsagkogeorga G."/>
            <person name="Konrad A."/>
            <person name="Singh S."/>
            <person name="Jensen M.F."/>
            <person name="Cong E.H."/>
            <person name="Eikeseth-Otteraa H."/>
            <person name="Noel B."/>
            <person name="Anthouard V."/>
            <person name="Porcel B.M."/>
            <person name="Kachouri-Lafond R."/>
            <person name="Nishino A."/>
            <person name="Ugolini M."/>
            <person name="Chourrout P."/>
            <person name="Nishida H."/>
            <person name="Aasland R."/>
            <person name="Huzurbazar S."/>
            <person name="Westhof E."/>
            <person name="Delsuc F."/>
            <person name="Lehrach H."/>
            <person name="Reinhardt R."/>
            <person name="Weissenbach J."/>
            <person name="Roy S.W."/>
            <person name="Artiguenave F."/>
            <person name="Postlethwait J.H."/>
            <person name="Manak J.R."/>
            <person name="Thompson E.M."/>
            <person name="Jaillon O."/>
            <person name="Du Pasquier L."/>
            <person name="Boudinot P."/>
            <person name="Liberles D.A."/>
            <person name="Volff J.N."/>
            <person name="Philippe H."/>
            <person name="Lenhard B."/>
            <person name="Roest Crollius H."/>
            <person name="Wincker P."/>
            <person name="Chourrout D."/>
        </authorList>
    </citation>
    <scope>NUCLEOTIDE SEQUENCE [LARGE SCALE GENOMIC DNA]</scope>
</reference>
<evidence type="ECO:0000256" key="9">
    <source>
        <dbReference type="ARBA" id="ARBA00041016"/>
    </source>
</evidence>
<dbReference type="PROSITE" id="PS00211">
    <property type="entry name" value="ABC_TRANSPORTER_1"/>
    <property type="match status" value="1"/>
</dbReference>
<dbReference type="PANTHER" id="PTHR24221">
    <property type="entry name" value="ATP-BINDING CASSETTE SUB-FAMILY B"/>
    <property type="match status" value="1"/>
</dbReference>
<keyword evidence="6" id="KW-1133">Transmembrane helix</keyword>
<sequence>MSLISCIPRCRVITIKRFHTHGAAVIGNIDGLDRADLTTAQLMKKVKPFIWPKSDVPEASRIKLTVMKTGALIFGAKGLSLAIPIFWKDLVNTLTAIEAGNIPSLENVAVISAPFAAYAAVSLLEPTVDQYKSYTFATVKQSTTRKIGRGLVEKLFSLDHRFHTNRETGALLKAVDRGNRAISTVLHATCIVFTPAMFQLACTGAFIWHFCGPLYAGSLLLSSGLYTAFSVKFTQYRTPYRIAMNKADMDAGNLATDSLLNYETVKYFANEKYEATRYDGKLANFEQAALKTDRTLALLNMGQQAILGSCLLFNLGMASGILDFGQASIAAQTMSLGEFVMIASYFQQIQRPLSFLGSTYRDLVQARTDFETMWRLMEEQPELGEGTRTLSMDQDLEVRFNNVRFAYGDGNQILNGIDFSIRPGERVAIVGGSGSGKSTLAKLLFRFYDPQEGSVQVNGEDIRDYNLKSFRERIGVVPQDCVLFNDTIYNNIRYGNLNATEEQIIEAAKVADLHRSVEEMNFGYDTIVGERGVKLSGGEKQRLAIARCFLKDPEIVIYDEATSSLDSLTEQRILSSLDKATENKSLLVIAHRLSTIVNSDKIIVLKDGKVAEMGNHAELLALNNHYRKMWDIQSNEKDTSKKVSENDGAEARRRKSIAMIMEPKTCCGGKC</sequence>
<evidence type="ECO:0000259" key="13">
    <source>
        <dbReference type="PROSITE" id="PS50929"/>
    </source>
</evidence>
<dbReference type="Proteomes" id="UP000001307">
    <property type="component" value="Unassembled WGS sequence"/>
</dbReference>
<dbReference type="CDD" id="cd18582">
    <property type="entry name" value="ABC_6TM_ATM1_ABCB7"/>
    <property type="match status" value="1"/>
</dbReference>
<dbReference type="PANTHER" id="PTHR24221:SF402">
    <property type="entry name" value="IRON-SULFUR CLUSTERS TRANSPORTER ABCB7, MITOCHONDRIAL"/>
    <property type="match status" value="1"/>
</dbReference>
<dbReference type="InterPro" id="IPR036640">
    <property type="entry name" value="ABC1_TM_sf"/>
</dbReference>
<comment type="similarity">
    <text evidence="8">Belongs to the ABC transporter superfamily. ABCB family. Heavy Metal importer (TC 3.A.1.210) subfamily.</text>
</comment>
<dbReference type="GO" id="GO:0140359">
    <property type="term" value="F:ABC-type transporter activity"/>
    <property type="evidence" value="ECO:0007669"/>
    <property type="project" value="InterPro"/>
</dbReference>
<dbReference type="InterPro" id="IPR027417">
    <property type="entry name" value="P-loop_NTPase"/>
</dbReference>
<keyword evidence="5" id="KW-0067">ATP-binding</keyword>
<evidence type="ECO:0000313" key="15">
    <source>
        <dbReference type="Proteomes" id="UP000001307"/>
    </source>
</evidence>
<protein>
    <recommendedName>
        <fullName evidence="9">Iron-sulfur clusters transporter ABCB7, mitochondrial</fullName>
    </recommendedName>
    <alternativeName>
        <fullName evidence="10">ATP-binding cassette sub-family B member 7, mitochondrial</fullName>
    </alternativeName>
</protein>
<keyword evidence="2" id="KW-0813">Transport</keyword>
<comment type="subcellular location">
    <subcellularLocation>
        <location evidence="1">Mitochondrion membrane</location>
        <topology evidence="1">Multi-pass membrane protein</topology>
    </subcellularLocation>
</comment>
<dbReference type="Pfam" id="PF00664">
    <property type="entry name" value="ABC_membrane"/>
    <property type="match status" value="1"/>
</dbReference>
<dbReference type="FunFam" id="3.40.50.300:FF:000287">
    <property type="entry name" value="Multidrug ABC transporter ATP-binding protein"/>
    <property type="match status" value="1"/>
</dbReference>
<dbReference type="SUPFAM" id="SSF52540">
    <property type="entry name" value="P-loop containing nucleoside triphosphate hydrolases"/>
    <property type="match status" value="1"/>
</dbReference>
<evidence type="ECO:0000256" key="2">
    <source>
        <dbReference type="ARBA" id="ARBA00022448"/>
    </source>
</evidence>
<dbReference type="AlphaFoldDB" id="E4XSE6"/>
<evidence type="ECO:0000256" key="7">
    <source>
        <dbReference type="ARBA" id="ARBA00023136"/>
    </source>
</evidence>
<dbReference type="Gene3D" id="1.20.1560.10">
    <property type="entry name" value="ABC transporter type 1, transmembrane domain"/>
    <property type="match status" value="1"/>
</dbReference>
<keyword evidence="4" id="KW-0547">Nucleotide-binding</keyword>
<keyword evidence="3" id="KW-0812">Transmembrane</keyword>
<dbReference type="InterPro" id="IPR017871">
    <property type="entry name" value="ABC_transporter-like_CS"/>
</dbReference>
<evidence type="ECO:0000256" key="6">
    <source>
        <dbReference type="ARBA" id="ARBA00022989"/>
    </source>
</evidence>
<evidence type="ECO:0000259" key="12">
    <source>
        <dbReference type="PROSITE" id="PS50893"/>
    </source>
</evidence>
<dbReference type="Pfam" id="PF00005">
    <property type="entry name" value="ABC_tran"/>
    <property type="match status" value="1"/>
</dbReference>
<name>E4XSE6_OIKDI</name>
<evidence type="ECO:0000313" key="14">
    <source>
        <dbReference type="EMBL" id="CBY19949.1"/>
    </source>
</evidence>
<feature type="domain" description="ABC transmembrane type-1" evidence="13">
    <location>
        <begin position="71"/>
        <end position="365"/>
    </location>
</feature>
<comment type="catalytic activity">
    <reaction evidence="11">
        <text>(glutathione)4[2Fe(III)-2S] cluster(in) + ATP + H2O = (glutathione)4[2Fe(III)-2S] cluster(out) + ADP + phosphate + H(+)</text>
        <dbReference type="Rhea" id="RHEA:67028"/>
        <dbReference type="ChEBI" id="CHEBI:15377"/>
        <dbReference type="ChEBI" id="CHEBI:15378"/>
        <dbReference type="ChEBI" id="CHEBI:30616"/>
        <dbReference type="ChEBI" id="CHEBI:43474"/>
        <dbReference type="ChEBI" id="CHEBI:167627"/>
        <dbReference type="ChEBI" id="CHEBI:456216"/>
    </reaction>
    <physiologicalReaction direction="left-to-right" evidence="11">
        <dbReference type="Rhea" id="RHEA:67029"/>
    </physiologicalReaction>
</comment>
<dbReference type="GO" id="GO:0006879">
    <property type="term" value="P:intracellular iron ion homeostasis"/>
    <property type="evidence" value="ECO:0007669"/>
    <property type="project" value="TreeGrafter"/>
</dbReference>
<feature type="domain" description="ABC transporter" evidence="12">
    <location>
        <begin position="398"/>
        <end position="632"/>
    </location>
</feature>
<evidence type="ECO:0000256" key="11">
    <source>
        <dbReference type="ARBA" id="ARBA00048046"/>
    </source>
</evidence>
<dbReference type="EMBL" id="FN653133">
    <property type="protein sequence ID" value="CBY19949.1"/>
    <property type="molecule type" value="Genomic_DNA"/>
</dbReference>
<evidence type="ECO:0000256" key="10">
    <source>
        <dbReference type="ARBA" id="ARBA00042945"/>
    </source>
</evidence>
<evidence type="ECO:0000256" key="3">
    <source>
        <dbReference type="ARBA" id="ARBA00022692"/>
    </source>
</evidence>
<proteinExistence type="inferred from homology"/>
<dbReference type="GO" id="GO:0016887">
    <property type="term" value="F:ATP hydrolysis activity"/>
    <property type="evidence" value="ECO:0007669"/>
    <property type="project" value="InterPro"/>
</dbReference>
<keyword evidence="15" id="KW-1185">Reference proteome</keyword>